<keyword evidence="8" id="KW-1185">Reference proteome</keyword>
<keyword evidence="2" id="KW-0012">Acyltransferase</keyword>
<proteinExistence type="inferred from homology"/>
<dbReference type="RefSeq" id="WP_058531638.1">
    <property type="nucleotide sequence ID" value="NZ_CAAAIN010000005.1"/>
</dbReference>
<evidence type="ECO:0000256" key="6">
    <source>
        <dbReference type="SAM" id="MobiDB-lite"/>
    </source>
</evidence>
<comment type="catalytic activity">
    <reaction evidence="5">
        <text>L-seryl-[protein] + acetyl-CoA = O-acetyl-L-seryl-[protein] + CoA</text>
        <dbReference type="Rhea" id="RHEA:59392"/>
        <dbReference type="Rhea" id="RHEA-COMP:9863"/>
        <dbReference type="Rhea" id="RHEA-COMP:15352"/>
        <dbReference type="ChEBI" id="CHEBI:29999"/>
        <dbReference type="ChEBI" id="CHEBI:57287"/>
        <dbReference type="ChEBI" id="CHEBI:57288"/>
        <dbReference type="ChEBI" id="CHEBI:141128"/>
    </reaction>
    <physiologicalReaction direction="left-to-right" evidence="5">
        <dbReference type="Rhea" id="RHEA:59393"/>
    </physiologicalReaction>
</comment>
<comment type="catalytic activity">
    <reaction evidence="4">
        <text>L-threonyl-[protein] + acetyl-CoA = O-acetyl-L-threonyl-[protein] + CoA</text>
        <dbReference type="Rhea" id="RHEA:65340"/>
        <dbReference type="Rhea" id="RHEA-COMP:11060"/>
        <dbReference type="Rhea" id="RHEA-COMP:16780"/>
        <dbReference type="ChEBI" id="CHEBI:30013"/>
        <dbReference type="ChEBI" id="CHEBI:57287"/>
        <dbReference type="ChEBI" id="CHEBI:57288"/>
        <dbReference type="ChEBI" id="CHEBI:141025"/>
    </reaction>
    <physiologicalReaction direction="left-to-right" evidence="4">
        <dbReference type="Rhea" id="RHEA:65341"/>
    </physiologicalReaction>
</comment>
<comment type="caution">
    <text evidence="7">The sequence shown here is derived from an EMBL/GenBank/DDBJ whole genome shotgun (WGS) entry which is preliminary data.</text>
</comment>
<dbReference type="Gene3D" id="3.30.2430.10">
    <property type="entry name" value="phosphothreonine lyase"/>
    <property type="match status" value="1"/>
</dbReference>
<reference evidence="7 8" key="1">
    <citation type="submission" date="2015-11" db="EMBL/GenBank/DDBJ databases">
        <title>Genomic analysis of 38 Legionella species identifies large and diverse effector repertoires.</title>
        <authorList>
            <person name="Burstein D."/>
            <person name="Amaro F."/>
            <person name="Zusman T."/>
            <person name="Lifshitz Z."/>
            <person name="Cohen O."/>
            <person name="Gilbert J.A."/>
            <person name="Pupko T."/>
            <person name="Shuman H.A."/>
            <person name="Segal G."/>
        </authorList>
    </citation>
    <scope>NUCLEOTIDE SEQUENCE [LARGE SCALE GENOMIC DNA]</scope>
    <source>
        <strain evidence="7 8">WA-270A-C2</strain>
    </source>
</reference>
<dbReference type="EMBL" id="LNYT01000020">
    <property type="protein sequence ID" value="KTD46614.1"/>
    <property type="molecule type" value="Genomic_DNA"/>
</dbReference>
<evidence type="ECO:0000256" key="5">
    <source>
        <dbReference type="ARBA" id="ARBA00048662"/>
    </source>
</evidence>
<feature type="region of interest" description="Disordered" evidence="6">
    <location>
        <begin position="1026"/>
        <end position="1050"/>
    </location>
</feature>
<evidence type="ECO:0000313" key="7">
    <source>
        <dbReference type="EMBL" id="KTD46614.1"/>
    </source>
</evidence>
<dbReference type="InterPro" id="IPR005083">
    <property type="entry name" value="YopJ-like"/>
</dbReference>
<protein>
    <submittedName>
        <fullName evidence="7">Uncharacterized protein</fullName>
    </submittedName>
</protein>
<organism evidence="7 8">
    <name type="scientific">Legionella rubrilucens</name>
    <dbReference type="NCBI Taxonomy" id="458"/>
    <lineage>
        <taxon>Bacteria</taxon>
        <taxon>Pseudomonadati</taxon>
        <taxon>Pseudomonadota</taxon>
        <taxon>Gammaproteobacteria</taxon>
        <taxon>Legionellales</taxon>
        <taxon>Legionellaceae</taxon>
        <taxon>Legionella</taxon>
    </lineage>
</organism>
<dbReference type="STRING" id="458.Lrub_1536"/>
<dbReference type="Pfam" id="PF03421">
    <property type="entry name" value="Acetyltransf_14"/>
    <property type="match status" value="1"/>
</dbReference>
<evidence type="ECO:0000256" key="2">
    <source>
        <dbReference type="ARBA" id="ARBA00023315"/>
    </source>
</evidence>
<evidence type="ECO:0000313" key="8">
    <source>
        <dbReference type="Proteomes" id="UP000054608"/>
    </source>
</evidence>
<dbReference type="PATRIC" id="fig|458.5.peg.1601"/>
<dbReference type="GO" id="GO:0016746">
    <property type="term" value="F:acyltransferase activity"/>
    <property type="evidence" value="ECO:0007669"/>
    <property type="project" value="UniProtKB-KW"/>
</dbReference>
<gene>
    <name evidence="7" type="ORF">Lrub_1536</name>
</gene>
<sequence length="1050" mass="120827">MSSGKEEAIGSTPVFNPRSTVQLAQLILACHAQKPLFNGKPEAELAGLIMNNDVTQLAYWLQFNSFLRYQLQKIMESANAQELSDTLIHKIHERLADYFHEQKTKKTIATYEEKDFVSRDYVKLHDLEKLYQNLNATLDSSDILPILNAKNRRQKKMGRSGILIAIRCASYASEATARKFARILSELAPGERKQYVYYHKNGRHTIGFDVERDRSGSYRIFCFESAADPKHFEALDLLYKELNKRGLSFEIKSCQSQLQKDTYNCSIYTLAALSELSKYDHVFDYLPSQYEEVQSLKTTKKVTISTLAGLRTTHFDHMDKISWVPLHAMPIKIIAMAQSYDTMSKTLQKSKDFDVDPEGFLDWHKKKFRFEPSREQETKYVNQRRKNIVKQLNQAMEPILKSAYTQFINQLPLLAFIDQGETPDFKKEISDNPSWSIDEKLAHIEKLFFAITRQHQINPSNPALASVKPHYLMSLLLLRHEYLRLLSLKPREEYEKYFKEGKEGSILRYALEKPCSQLAIATPVSLQRVFKASFPKEFVNEYYMWINTFTDLQITNPLLAVFTGSIVQSQEVVALLDSFEKEYVDGSDASLMMTTGKLFEFLHPIMADCLSYNSATHLLKASAGIEPVDLLESIESHVHRAFIFSEDGQCYFYHKDNTPPLRAIDVNPASLQKVVSLVEQEIKIRGENPKEVVDLNNKPVKTILSHLQPLLNDISLLTGSTPYSDKEIIQKRNLLMLREIYLNYLFRLFNQDKKLALDYWSSWKSELFAPLKLLSRDYPLSQNALDAVTALNNAEKSVSMDNNNTASSLSDRMSNALSGIVEMTYSFFKPSSLRDIVMNYYVKESKEEMECDTYEKYDKLNFKLKLFQSMERDTRWVQYERCHPPVKPLESDWKFNVSIHKDDLSKAFPVVAEIANRHGLGVLKIMTAAHANRVHKYNNKNMIGREIVIYRNPNLDIRAAQWIEIINELESGLKKTGIRTSTDRCPSSNRQLGKYTSYTHEAWTDSQMNIPFAEGIVETALEEDDPFADYEYNPSTEAPASKTITSKKPG</sequence>
<dbReference type="Proteomes" id="UP000054608">
    <property type="component" value="Unassembled WGS sequence"/>
</dbReference>
<comment type="similarity">
    <text evidence="3">Belongs to the acetyltransferase YopJ family.</text>
</comment>
<dbReference type="PROSITE" id="PS51257">
    <property type="entry name" value="PROKAR_LIPOPROTEIN"/>
    <property type="match status" value="1"/>
</dbReference>
<evidence type="ECO:0000256" key="1">
    <source>
        <dbReference type="ARBA" id="ARBA00022679"/>
    </source>
</evidence>
<feature type="compositionally biased region" description="Polar residues" evidence="6">
    <location>
        <begin position="1033"/>
        <end position="1050"/>
    </location>
</feature>
<evidence type="ECO:0000256" key="3">
    <source>
        <dbReference type="ARBA" id="ARBA00023785"/>
    </source>
</evidence>
<dbReference type="AlphaFoldDB" id="A0A0W0XQA9"/>
<keyword evidence="1" id="KW-0808">Transferase</keyword>
<name>A0A0W0XQA9_9GAMM</name>
<dbReference type="InterPro" id="IPR038498">
    <property type="entry name" value="OspF/SpvC_sf"/>
</dbReference>
<accession>A0A0W0XQA9</accession>
<evidence type="ECO:0000256" key="4">
    <source>
        <dbReference type="ARBA" id="ARBA00048364"/>
    </source>
</evidence>
<dbReference type="OrthoDB" id="5654206at2"/>